<comment type="caution">
    <text evidence="12">The sequence shown here is derived from an EMBL/GenBank/DDBJ whole genome shotgun (WGS) entry which is preliminary data.</text>
</comment>
<feature type="transmembrane region" description="Helical" evidence="11">
    <location>
        <begin position="218"/>
        <end position="244"/>
    </location>
</feature>
<sequence length="420" mass="43154">MTTTSHSPEQSPERAPEQQSIGGALQAWVDKIRGGDVGALPVVLGLVVLVIFFSAIKPDLFATERNVANLLPQAAPVVFIAMGLVFVLLLGEIDLGAGFTAGTGAAVMAVLLTKHGVAWPLAVLACVAFGVLVGVVLGALIAQVRIPSFVVTLASFLGLQGVLLLVIGEGGTISITDSTILAIMNNNLSPAMGWVLFVIIVAGWSLPMLGTEVTRRRAGLPGAATSLVAAKILALAVPLALVVAFLNQERSNNVIIRSLKGVPVIVPFTLVFLVLLTFLLTRTSFGRHVYAVGGNAEAARRAGINVSFIMIMCFVIGSAMAAVAGILYASYDNSVAPTTGGASTLLYAVGAAVIGGTSLFGGKGRVIDAILGGLVVAVIQNGLLLITQKSGIQYIVTGAVLLLAASVDAISRRQSAGSRR</sequence>
<evidence type="ECO:0000256" key="7">
    <source>
        <dbReference type="ARBA" id="ARBA00022989"/>
    </source>
</evidence>
<dbReference type="CDD" id="cd06579">
    <property type="entry name" value="TM_PBP1_transp_AraH_like"/>
    <property type="match status" value="1"/>
</dbReference>
<evidence type="ECO:0000256" key="8">
    <source>
        <dbReference type="ARBA" id="ARBA00023136"/>
    </source>
</evidence>
<feature type="transmembrane region" description="Helical" evidence="11">
    <location>
        <begin position="264"/>
        <end position="281"/>
    </location>
</feature>
<dbReference type="EMBL" id="JAUSQZ010000001">
    <property type="protein sequence ID" value="MDP9824518.1"/>
    <property type="molecule type" value="Genomic_DNA"/>
</dbReference>
<feature type="transmembrane region" description="Helical" evidence="11">
    <location>
        <begin position="37"/>
        <end position="56"/>
    </location>
</feature>
<feature type="transmembrane region" description="Helical" evidence="11">
    <location>
        <begin position="68"/>
        <end position="90"/>
    </location>
</feature>
<feature type="transmembrane region" description="Helical" evidence="11">
    <location>
        <begin position="188"/>
        <end position="206"/>
    </location>
</feature>
<keyword evidence="5" id="KW-0762">Sugar transport</keyword>
<keyword evidence="2" id="KW-0813">Transport</keyword>
<feature type="transmembrane region" description="Helical" evidence="11">
    <location>
        <begin position="366"/>
        <end position="386"/>
    </location>
</feature>
<evidence type="ECO:0000256" key="6">
    <source>
        <dbReference type="ARBA" id="ARBA00022692"/>
    </source>
</evidence>
<feature type="transmembrane region" description="Helical" evidence="11">
    <location>
        <begin position="302"/>
        <end position="329"/>
    </location>
</feature>
<keyword evidence="7 11" id="KW-1133">Transmembrane helix</keyword>
<name>A0ABT9NVR7_9ACTN</name>
<reference evidence="12 13" key="1">
    <citation type="submission" date="2023-07" db="EMBL/GenBank/DDBJ databases">
        <title>Sequencing the genomes of 1000 actinobacteria strains.</title>
        <authorList>
            <person name="Klenk H.-P."/>
        </authorList>
    </citation>
    <scope>NUCLEOTIDE SEQUENCE [LARGE SCALE GENOMIC DNA]</scope>
    <source>
        <strain evidence="12 13">DSM 44388</strain>
    </source>
</reference>
<evidence type="ECO:0000256" key="11">
    <source>
        <dbReference type="SAM" id="Phobius"/>
    </source>
</evidence>
<evidence type="ECO:0000256" key="3">
    <source>
        <dbReference type="ARBA" id="ARBA00022475"/>
    </source>
</evidence>
<keyword evidence="4" id="KW-0997">Cell inner membrane</keyword>
<evidence type="ECO:0000313" key="12">
    <source>
        <dbReference type="EMBL" id="MDP9824518.1"/>
    </source>
</evidence>
<dbReference type="InterPro" id="IPR001851">
    <property type="entry name" value="ABC_transp_permease"/>
</dbReference>
<evidence type="ECO:0000256" key="10">
    <source>
        <dbReference type="ARBA" id="ARBA00035686"/>
    </source>
</evidence>
<keyword evidence="6 11" id="KW-0812">Transmembrane</keyword>
<feature type="transmembrane region" description="Helical" evidence="11">
    <location>
        <begin position="95"/>
        <end position="112"/>
    </location>
</feature>
<evidence type="ECO:0000256" key="9">
    <source>
        <dbReference type="ARBA" id="ARBA00035611"/>
    </source>
</evidence>
<evidence type="ECO:0000256" key="1">
    <source>
        <dbReference type="ARBA" id="ARBA00004651"/>
    </source>
</evidence>
<keyword evidence="13" id="KW-1185">Reference proteome</keyword>
<dbReference type="Pfam" id="PF02653">
    <property type="entry name" value="BPD_transp_2"/>
    <property type="match status" value="1"/>
</dbReference>
<gene>
    <name evidence="12" type="ORF">J2S57_000267</name>
</gene>
<feature type="transmembrane region" description="Helical" evidence="11">
    <location>
        <begin position="149"/>
        <end position="168"/>
    </location>
</feature>
<keyword evidence="3" id="KW-1003">Cell membrane</keyword>
<dbReference type="PANTHER" id="PTHR32196">
    <property type="entry name" value="ABC TRANSPORTER PERMEASE PROTEIN YPHD-RELATED-RELATED"/>
    <property type="match status" value="1"/>
</dbReference>
<evidence type="ECO:0000256" key="4">
    <source>
        <dbReference type="ARBA" id="ARBA00022519"/>
    </source>
</evidence>
<dbReference type="Proteomes" id="UP001235712">
    <property type="component" value="Unassembled WGS sequence"/>
</dbReference>
<proteinExistence type="predicted"/>
<comment type="function">
    <text evidence="9">Part of the binding-protein-dependent transport system for D-xylose. Probably responsible for the translocation of the substrate across the membrane.</text>
</comment>
<protein>
    <recommendedName>
        <fullName evidence="10">Xylose transport system permease protein XylH</fullName>
    </recommendedName>
</protein>
<organism evidence="12 13">
    <name type="scientific">Kineosporia succinea</name>
    <dbReference type="NCBI Taxonomy" id="84632"/>
    <lineage>
        <taxon>Bacteria</taxon>
        <taxon>Bacillati</taxon>
        <taxon>Actinomycetota</taxon>
        <taxon>Actinomycetes</taxon>
        <taxon>Kineosporiales</taxon>
        <taxon>Kineosporiaceae</taxon>
        <taxon>Kineosporia</taxon>
    </lineage>
</organism>
<evidence type="ECO:0000256" key="5">
    <source>
        <dbReference type="ARBA" id="ARBA00022597"/>
    </source>
</evidence>
<evidence type="ECO:0000313" key="13">
    <source>
        <dbReference type="Proteomes" id="UP001235712"/>
    </source>
</evidence>
<dbReference type="RefSeq" id="WP_307237233.1">
    <property type="nucleotide sequence ID" value="NZ_JAUSQZ010000001.1"/>
</dbReference>
<feature type="transmembrane region" description="Helical" evidence="11">
    <location>
        <begin position="335"/>
        <end position="354"/>
    </location>
</feature>
<evidence type="ECO:0000256" key="2">
    <source>
        <dbReference type="ARBA" id="ARBA00022448"/>
    </source>
</evidence>
<keyword evidence="8 11" id="KW-0472">Membrane</keyword>
<dbReference type="PANTHER" id="PTHR32196:SF32">
    <property type="entry name" value="XYLOSE TRANSPORT SYSTEM PERMEASE PROTEIN XYLH"/>
    <property type="match status" value="1"/>
</dbReference>
<comment type="subcellular location">
    <subcellularLocation>
        <location evidence="1">Cell membrane</location>
        <topology evidence="1">Multi-pass membrane protein</topology>
    </subcellularLocation>
</comment>
<feature type="transmembrane region" description="Helical" evidence="11">
    <location>
        <begin position="118"/>
        <end position="142"/>
    </location>
</feature>
<accession>A0ABT9NVR7</accession>
<feature type="transmembrane region" description="Helical" evidence="11">
    <location>
        <begin position="392"/>
        <end position="410"/>
    </location>
</feature>